<dbReference type="InterPro" id="IPR015421">
    <property type="entry name" value="PyrdxlP-dep_Trfase_major"/>
</dbReference>
<dbReference type="AlphaFoldDB" id="A0A1I2TC42"/>
<dbReference type="PIRSF" id="PIRSF000390">
    <property type="entry name" value="PLP_StrS"/>
    <property type="match status" value="1"/>
</dbReference>
<protein>
    <submittedName>
        <fullName evidence="5">dTDP-4-amino-4,6-dideoxygalactose transaminase</fullName>
    </submittedName>
</protein>
<comment type="similarity">
    <text evidence="4">Belongs to the DegT/DnrJ/EryC1 family.</text>
</comment>
<feature type="modified residue" description="N6-(pyridoxal phosphate)lysine" evidence="3">
    <location>
        <position position="190"/>
    </location>
</feature>
<keyword evidence="6" id="KW-1185">Reference proteome</keyword>
<dbReference type="CDD" id="cd00616">
    <property type="entry name" value="AHBA_syn"/>
    <property type="match status" value="1"/>
</dbReference>
<keyword evidence="3 4" id="KW-0663">Pyridoxal phosphate</keyword>
<dbReference type="GO" id="GO:0030170">
    <property type="term" value="F:pyridoxal phosphate binding"/>
    <property type="evidence" value="ECO:0007669"/>
    <property type="project" value="TreeGrafter"/>
</dbReference>
<dbReference type="PANTHER" id="PTHR30244">
    <property type="entry name" value="TRANSAMINASE"/>
    <property type="match status" value="1"/>
</dbReference>
<gene>
    <name evidence="5" type="ORF">SAMN05660282_01354</name>
</gene>
<dbReference type="Pfam" id="PF01041">
    <property type="entry name" value="DegT_DnrJ_EryC1"/>
    <property type="match status" value="1"/>
</dbReference>
<dbReference type="SUPFAM" id="SSF53383">
    <property type="entry name" value="PLP-dependent transferases"/>
    <property type="match status" value="1"/>
</dbReference>
<dbReference type="InterPro" id="IPR015424">
    <property type="entry name" value="PyrdxlP-dep_Trfase"/>
</dbReference>
<accession>A0A1I2TC42</accession>
<dbReference type="RefSeq" id="WP_092285744.1">
    <property type="nucleotide sequence ID" value="NZ_FOPJ01000007.1"/>
</dbReference>
<dbReference type="STRING" id="185761.SAMN05660282_01354"/>
<dbReference type="GO" id="GO:0000271">
    <property type="term" value="P:polysaccharide biosynthetic process"/>
    <property type="evidence" value="ECO:0007669"/>
    <property type="project" value="TreeGrafter"/>
</dbReference>
<sequence length="379" mass="40938">MTEHRILLSQATVDKQEEEALLRAVRSGWVAPLGPEVDAFEEEIAQRTGCEHGLALSSGTAALHLALLRLGVGEDDYVPVSSLTFAATTNAIEYVGATPVFVDALEDGNIDPKLLDQAISELKAEGKSVPVMITVDLMGRCCEYPEIEEIAKQHGVTLLVDAAESLGASINGRPAGSFGVAAAISFNGNKIITTSGGGMLVSDDKELIDGARYLSTQARQPVAWYEHTDIGYNYRLSNLLAAVGRAQLAKLDTFMARRAEIRARYQELGERLGFRLLGDVSTPHEHKENCWLSTIVLDDNHALTPDDLIAALEEANIEARHLWKPMHLQPVYAGARGVLNGTAEKLFGRAVTLPSGSGLSDADIDRVVETLNRTLHSDC</sequence>
<name>A0A1I2TC42_9CORY</name>
<dbReference type="Proteomes" id="UP000199065">
    <property type="component" value="Unassembled WGS sequence"/>
</dbReference>
<evidence type="ECO:0000256" key="1">
    <source>
        <dbReference type="ARBA" id="ARBA00001933"/>
    </source>
</evidence>
<proteinExistence type="inferred from homology"/>
<dbReference type="OrthoDB" id="9804264at2"/>
<reference evidence="5 6" key="1">
    <citation type="submission" date="2016-10" db="EMBL/GenBank/DDBJ databases">
        <authorList>
            <person name="de Groot N.N."/>
        </authorList>
    </citation>
    <scope>NUCLEOTIDE SEQUENCE [LARGE SCALE GENOMIC DNA]</scope>
    <source>
        <strain>J11</strain>
        <strain evidence="6">PG 39</strain>
    </source>
</reference>
<dbReference type="InterPro" id="IPR000653">
    <property type="entry name" value="DegT/StrS_aminotransferase"/>
</dbReference>
<evidence type="ECO:0000256" key="2">
    <source>
        <dbReference type="PIRSR" id="PIRSR000390-1"/>
    </source>
</evidence>
<evidence type="ECO:0000313" key="6">
    <source>
        <dbReference type="Proteomes" id="UP000199065"/>
    </source>
</evidence>
<dbReference type="EMBL" id="FOPJ01000007">
    <property type="protein sequence ID" value="SFG60156.1"/>
    <property type="molecule type" value="Genomic_DNA"/>
</dbReference>
<evidence type="ECO:0000256" key="4">
    <source>
        <dbReference type="RuleBase" id="RU004508"/>
    </source>
</evidence>
<organism evidence="5 6">
    <name type="scientific">Corynebacterium spheniscorum</name>
    <dbReference type="NCBI Taxonomy" id="185761"/>
    <lineage>
        <taxon>Bacteria</taxon>
        <taxon>Bacillati</taxon>
        <taxon>Actinomycetota</taxon>
        <taxon>Actinomycetes</taxon>
        <taxon>Mycobacteriales</taxon>
        <taxon>Corynebacteriaceae</taxon>
        <taxon>Corynebacterium</taxon>
    </lineage>
</organism>
<dbReference type="Gene3D" id="3.40.640.10">
    <property type="entry name" value="Type I PLP-dependent aspartate aminotransferase-like (Major domain)"/>
    <property type="match status" value="1"/>
</dbReference>
<dbReference type="InterPro" id="IPR015422">
    <property type="entry name" value="PyrdxlP-dep_Trfase_small"/>
</dbReference>
<dbReference type="Gene3D" id="3.90.1150.10">
    <property type="entry name" value="Aspartate Aminotransferase, domain 1"/>
    <property type="match status" value="1"/>
</dbReference>
<evidence type="ECO:0000256" key="3">
    <source>
        <dbReference type="PIRSR" id="PIRSR000390-2"/>
    </source>
</evidence>
<dbReference type="GO" id="GO:0008483">
    <property type="term" value="F:transaminase activity"/>
    <property type="evidence" value="ECO:0007669"/>
    <property type="project" value="TreeGrafter"/>
</dbReference>
<feature type="active site" description="Proton acceptor" evidence="2">
    <location>
        <position position="190"/>
    </location>
</feature>
<dbReference type="PANTHER" id="PTHR30244:SF34">
    <property type="entry name" value="DTDP-4-AMINO-4,6-DIDEOXYGALACTOSE TRANSAMINASE"/>
    <property type="match status" value="1"/>
</dbReference>
<comment type="cofactor">
    <cofactor evidence="1">
        <name>pyridoxal 5'-phosphate</name>
        <dbReference type="ChEBI" id="CHEBI:597326"/>
    </cofactor>
</comment>
<evidence type="ECO:0000313" key="5">
    <source>
        <dbReference type="EMBL" id="SFG60156.1"/>
    </source>
</evidence>